<dbReference type="Ensembl" id="ENSSORT00005013068.1">
    <property type="protein sequence ID" value="ENSSORP00005012671.1"/>
    <property type="gene ID" value="ENSSORG00005006625.1"/>
</dbReference>
<name>A0A672Z5T6_9TELE</name>
<accession>A0A672Z5T6</accession>
<reference evidence="1" key="1">
    <citation type="submission" date="2019-06" db="EMBL/GenBank/DDBJ databases">
        <authorList>
            <consortium name="Wellcome Sanger Institute Data Sharing"/>
        </authorList>
    </citation>
    <scope>NUCLEOTIDE SEQUENCE [LARGE SCALE GENOMIC DNA]</scope>
</reference>
<dbReference type="InParanoid" id="A0A672Z5T6"/>
<protein>
    <submittedName>
        <fullName evidence="1">Uncharacterized protein</fullName>
    </submittedName>
</protein>
<keyword evidence="2" id="KW-1185">Reference proteome</keyword>
<evidence type="ECO:0000313" key="1">
    <source>
        <dbReference type="Ensembl" id="ENSSORP00005012671.1"/>
    </source>
</evidence>
<sequence length="405" mass="46556">YRRRERPHVHLPPLQSKPKCQNSWCSVCLTVLLLLHNHIYLCLCFSVCLQDHLTHKTVSTSSPSKWPFSIMKDGQLDPSSSPKIYQYSKNNYLMISHRGVVSVRESEMECVTFERWEKEYNIDCELRRIPFFAHFKILKPFNAWRKVICTRKILGAKEVLKKHLFIVNESLNPSLMDIRRMCFQISETGLFHMKKKHTYTLQEFQDAQFQQLQEVLTDLEKFKELVKKVTFGACRNFETNLNSGYTLTVETSLTYNIVCCQVCSSTTLILIFIRLVDYLVVNMLHMLVVNGVSNLLVVLQEQVGRTPTQTQIQSWSCQSDAAEAAEGDKTKKKVVAQDPPLFITELVLSTSSLTYVPSEDNFQVEAVAEIIGKFEKTVSSFKTLTADPDFDSLIDKSVKKVGRNN</sequence>
<reference evidence="1" key="3">
    <citation type="submission" date="2025-09" db="UniProtKB">
        <authorList>
            <consortium name="Ensembl"/>
        </authorList>
    </citation>
    <scope>IDENTIFICATION</scope>
</reference>
<proteinExistence type="predicted"/>
<reference evidence="1" key="2">
    <citation type="submission" date="2025-08" db="UniProtKB">
        <authorList>
            <consortium name="Ensembl"/>
        </authorList>
    </citation>
    <scope>IDENTIFICATION</scope>
</reference>
<organism evidence="1 2">
    <name type="scientific">Sphaeramia orbicularis</name>
    <name type="common">orbiculate cardinalfish</name>
    <dbReference type="NCBI Taxonomy" id="375764"/>
    <lineage>
        <taxon>Eukaryota</taxon>
        <taxon>Metazoa</taxon>
        <taxon>Chordata</taxon>
        <taxon>Craniata</taxon>
        <taxon>Vertebrata</taxon>
        <taxon>Euteleostomi</taxon>
        <taxon>Actinopterygii</taxon>
        <taxon>Neopterygii</taxon>
        <taxon>Teleostei</taxon>
        <taxon>Neoteleostei</taxon>
        <taxon>Acanthomorphata</taxon>
        <taxon>Gobiaria</taxon>
        <taxon>Kurtiformes</taxon>
        <taxon>Apogonoidei</taxon>
        <taxon>Apogonidae</taxon>
        <taxon>Apogoninae</taxon>
        <taxon>Sphaeramia</taxon>
    </lineage>
</organism>
<dbReference type="AlphaFoldDB" id="A0A672Z5T6"/>
<evidence type="ECO:0000313" key="2">
    <source>
        <dbReference type="Proteomes" id="UP000472271"/>
    </source>
</evidence>
<dbReference type="Proteomes" id="UP000472271">
    <property type="component" value="Chromosome 9"/>
</dbReference>